<accession>A0A212Q872</accession>
<dbReference type="InterPro" id="IPR058627">
    <property type="entry name" value="MdtA-like_C"/>
</dbReference>
<dbReference type="Gene3D" id="2.40.30.170">
    <property type="match status" value="1"/>
</dbReference>
<dbReference type="AlphaFoldDB" id="A0A212Q872"/>
<dbReference type="Gene3D" id="2.40.420.20">
    <property type="match status" value="1"/>
</dbReference>
<dbReference type="GO" id="GO:0015562">
    <property type="term" value="F:efflux transmembrane transporter activity"/>
    <property type="evidence" value="ECO:0007669"/>
    <property type="project" value="TreeGrafter"/>
</dbReference>
<name>A0A212Q872_RHOAC</name>
<feature type="compositionally biased region" description="Low complexity" evidence="7">
    <location>
        <begin position="420"/>
        <end position="441"/>
    </location>
</feature>
<protein>
    <submittedName>
        <fullName evidence="13">Membrane fusion protein, multidrug efflux system</fullName>
    </submittedName>
</protein>
<evidence type="ECO:0000256" key="5">
    <source>
        <dbReference type="ARBA" id="ARBA00022519"/>
    </source>
</evidence>
<dbReference type="InterPro" id="IPR006143">
    <property type="entry name" value="RND_pump_MFP"/>
</dbReference>
<feature type="region of interest" description="Disordered" evidence="7">
    <location>
        <begin position="417"/>
        <end position="461"/>
    </location>
</feature>
<dbReference type="EMBL" id="FYDG01000001">
    <property type="protein sequence ID" value="SNB55500.1"/>
    <property type="molecule type" value="Genomic_DNA"/>
</dbReference>
<dbReference type="Gene3D" id="1.10.287.470">
    <property type="entry name" value="Helix hairpin bin"/>
    <property type="match status" value="1"/>
</dbReference>
<keyword evidence="4" id="KW-1003">Cell membrane</keyword>
<evidence type="ECO:0000256" key="1">
    <source>
        <dbReference type="ARBA" id="ARBA00004236"/>
    </source>
</evidence>
<evidence type="ECO:0000313" key="13">
    <source>
        <dbReference type="EMBL" id="SNB55500.1"/>
    </source>
</evidence>
<comment type="subcellular location">
    <subcellularLocation>
        <location evidence="1">Cell membrane</location>
    </subcellularLocation>
</comment>
<dbReference type="SUPFAM" id="SSF111369">
    <property type="entry name" value="HlyD-like secretion proteins"/>
    <property type="match status" value="1"/>
</dbReference>
<dbReference type="OrthoDB" id="9783047at2"/>
<organism evidence="13 14">
    <name type="scientific">Rhodoblastus acidophilus</name>
    <name type="common">Rhodopseudomonas acidophila</name>
    <dbReference type="NCBI Taxonomy" id="1074"/>
    <lineage>
        <taxon>Bacteria</taxon>
        <taxon>Pseudomonadati</taxon>
        <taxon>Pseudomonadota</taxon>
        <taxon>Alphaproteobacteria</taxon>
        <taxon>Hyphomicrobiales</taxon>
        <taxon>Rhodoblastaceae</taxon>
        <taxon>Rhodoblastus</taxon>
    </lineage>
</organism>
<evidence type="ECO:0000259" key="9">
    <source>
        <dbReference type="Pfam" id="PF25876"/>
    </source>
</evidence>
<evidence type="ECO:0000256" key="4">
    <source>
        <dbReference type="ARBA" id="ARBA00022475"/>
    </source>
</evidence>
<dbReference type="GO" id="GO:1990281">
    <property type="term" value="C:efflux pump complex"/>
    <property type="evidence" value="ECO:0007669"/>
    <property type="project" value="TreeGrafter"/>
</dbReference>
<feature type="domain" description="Multidrug resistance protein MdtA-like C-terminal permuted SH3" evidence="12">
    <location>
        <begin position="347"/>
        <end position="408"/>
    </location>
</feature>
<evidence type="ECO:0000256" key="6">
    <source>
        <dbReference type="ARBA" id="ARBA00023136"/>
    </source>
</evidence>
<dbReference type="Pfam" id="PF25876">
    <property type="entry name" value="HH_MFP_RND"/>
    <property type="match status" value="1"/>
</dbReference>
<comment type="similarity">
    <text evidence="2">Belongs to the membrane fusion protein (MFP) (TC 8.A.1) family.</text>
</comment>
<evidence type="ECO:0000256" key="2">
    <source>
        <dbReference type="ARBA" id="ARBA00009477"/>
    </source>
</evidence>
<keyword evidence="8" id="KW-1133">Transmembrane helix</keyword>
<feature type="compositionally biased region" description="Basic and acidic residues" evidence="7">
    <location>
        <begin position="1"/>
        <end position="18"/>
    </location>
</feature>
<evidence type="ECO:0000313" key="14">
    <source>
        <dbReference type="Proteomes" id="UP000198418"/>
    </source>
</evidence>
<dbReference type="Pfam" id="PF25917">
    <property type="entry name" value="BSH_RND"/>
    <property type="match status" value="1"/>
</dbReference>
<evidence type="ECO:0000256" key="7">
    <source>
        <dbReference type="SAM" id="MobiDB-lite"/>
    </source>
</evidence>
<keyword evidence="8" id="KW-0812">Transmembrane</keyword>
<gene>
    <name evidence="13" type="ORF">SAMN06265338_101461</name>
</gene>
<dbReference type="NCBIfam" id="TIGR01730">
    <property type="entry name" value="RND_mfp"/>
    <property type="match status" value="1"/>
</dbReference>
<dbReference type="Pfam" id="PF25944">
    <property type="entry name" value="Beta-barrel_RND"/>
    <property type="match status" value="1"/>
</dbReference>
<dbReference type="InterPro" id="IPR058626">
    <property type="entry name" value="MdtA-like_b-barrel"/>
</dbReference>
<feature type="domain" description="Multidrug resistance protein MdtA-like barrel-sandwich hybrid" evidence="10">
    <location>
        <begin position="110"/>
        <end position="247"/>
    </location>
</feature>
<dbReference type="RefSeq" id="WP_088518931.1">
    <property type="nucleotide sequence ID" value="NZ_FYDG01000001.1"/>
</dbReference>
<dbReference type="InterPro" id="IPR058625">
    <property type="entry name" value="MdtA-like_BSH"/>
</dbReference>
<dbReference type="PANTHER" id="PTHR30469:SF12">
    <property type="entry name" value="MULTIDRUG RESISTANCE PROTEIN MDTA"/>
    <property type="match status" value="1"/>
</dbReference>
<feature type="region of interest" description="Disordered" evidence="7">
    <location>
        <begin position="1"/>
        <end position="28"/>
    </location>
</feature>
<keyword evidence="6 8" id="KW-0472">Membrane</keyword>
<dbReference type="InterPro" id="IPR058624">
    <property type="entry name" value="MdtA-like_HH"/>
</dbReference>
<reference evidence="14" key="1">
    <citation type="submission" date="2017-06" db="EMBL/GenBank/DDBJ databases">
        <authorList>
            <person name="Varghese N."/>
            <person name="Submissions S."/>
        </authorList>
    </citation>
    <scope>NUCLEOTIDE SEQUENCE [LARGE SCALE GENOMIC DNA]</scope>
    <source>
        <strain evidence="14">DSM 137</strain>
    </source>
</reference>
<evidence type="ECO:0000259" key="10">
    <source>
        <dbReference type="Pfam" id="PF25917"/>
    </source>
</evidence>
<keyword evidence="14" id="KW-1185">Reference proteome</keyword>
<keyword evidence="3" id="KW-0813">Transport</keyword>
<proteinExistence type="inferred from homology"/>
<keyword evidence="5" id="KW-0997">Cell inner membrane</keyword>
<dbReference type="Gene3D" id="2.40.50.100">
    <property type="match status" value="1"/>
</dbReference>
<feature type="domain" description="Multidrug resistance protein MdtA-like alpha-helical hairpin" evidence="9">
    <location>
        <begin position="150"/>
        <end position="218"/>
    </location>
</feature>
<evidence type="ECO:0000259" key="11">
    <source>
        <dbReference type="Pfam" id="PF25944"/>
    </source>
</evidence>
<evidence type="ECO:0000256" key="3">
    <source>
        <dbReference type="ARBA" id="ARBA00022448"/>
    </source>
</evidence>
<sequence length="461" mass="48350">MTTEGFDEKLAAERKAQPDARVGAPAKAPPVVRKGGRLRVILVGLALLAALVFGLRAWLGSHANPPAPAPGATSQKAERGVAPAVGVAAVGRRDVHVTLNALGTATPLATVTVVSQISGVLQDVGFVEGQKVKKGDFLAQIDDRPYRAQKAQYEGQLAHDQGLLAQARSDEERYQRLLKQNSIASQTAENQKFVVKQYEGTVAADQALIDAQALNIAYCRIVSPVEGRVGLRQIDPGNYVTAGGSTSSSTGLVVVTQMQPMSVLYSIPEDSLRRVAPQLRAGQALSTEVYDRSNTKLLAKGETRAIDNQVDATTGMVKLRGIFDNADEGLFANQFVNVRLLASTIPQALTAPISGIQHGAPGDYAWVVSPEGTVSVHVVKLGQMDGDMAQILSGLNEGDRIVVDGADRLREGGQVRVVSGDGAPAPDAAPNAAPGAPTGAPHGKRERKVQDGAATPPAKSQ</sequence>
<dbReference type="PANTHER" id="PTHR30469">
    <property type="entry name" value="MULTIDRUG RESISTANCE PROTEIN MDTA"/>
    <property type="match status" value="1"/>
</dbReference>
<evidence type="ECO:0000259" key="12">
    <source>
        <dbReference type="Pfam" id="PF25967"/>
    </source>
</evidence>
<feature type="transmembrane region" description="Helical" evidence="8">
    <location>
        <begin position="40"/>
        <end position="59"/>
    </location>
</feature>
<dbReference type="Pfam" id="PF25967">
    <property type="entry name" value="RND-MFP_C"/>
    <property type="match status" value="1"/>
</dbReference>
<dbReference type="Proteomes" id="UP000198418">
    <property type="component" value="Unassembled WGS sequence"/>
</dbReference>
<feature type="domain" description="Multidrug resistance protein MdtA-like beta-barrel" evidence="11">
    <location>
        <begin position="260"/>
        <end position="341"/>
    </location>
</feature>
<evidence type="ECO:0000256" key="8">
    <source>
        <dbReference type="SAM" id="Phobius"/>
    </source>
</evidence>